<feature type="transmembrane region" description="Helical" evidence="2">
    <location>
        <begin position="245"/>
        <end position="269"/>
    </location>
</feature>
<feature type="domain" description="Fibronectin type-III" evidence="4">
    <location>
        <begin position="132"/>
        <end position="223"/>
    </location>
</feature>
<dbReference type="AlphaFoldDB" id="A0AAW1L5K2"/>
<evidence type="ECO:0000256" key="2">
    <source>
        <dbReference type="SAM" id="Phobius"/>
    </source>
</evidence>
<keyword evidence="2" id="KW-0472">Membrane</keyword>
<dbReference type="InterPro" id="IPR036179">
    <property type="entry name" value="Ig-like_dom_sf"/>
</dbReference>
<gene>
    <name evidence="5" type="ORF">QE152_g15529</name>
</gene>
<evidence type="ECO:0000259" key="4">
    <source>
        <dbReference type="PROSITE" id="PS50853"/>
    </source>
</evidence>
<sequence length="376" mass="41184">MRVNRFSSGRYCCEASNSEGVTKSIPFHLRVKFEPICAEGPSKKLLGAAKDEPLKIECKVDAEPAASLFRWSFNSTPGISKELSEFVSEAGRSVLTYIPKTMADYGTLQCWGRNDLGSQTVPCVYQIVRAGPPEPPNSCTATNATHHSVVVSCRKGFDGGLKQKFGMVLNYGDNLLANLSGPVPEFTINNLEASQDYTAEIYSINVKGLSKSSTVLQFRTLPAPGLKEQRRSTGPNIEEKSTASWLYILLAAGSTLIVAAAIGTIVFAIRRFKVDSPVQNRRQRIPKQEEIPLNSHVPSHTDNTTITDDKNPDLIPPSNETLLECTAPYTITTRPSSKRNSATQMPVKPYHVTWAPILQSRNCATQTPPSHKESSV</sequence>
<dbReference type="Gene3D" id="2.60.40.10">
    <property type="entry name" value="Immunoglobulins"/>
    <property type="match status" value="2"/>
</dbReference>
<dbReference type="InterPro" id="IPR003961">
    <property type="entry name" value="FN3_dom"/>
</dbReference>
<organism evidence="5 6">
    <name type="scientific">Popillia japonica</name>
    <name type="common">Japanese beetle</name>
    <dbReference type="NCBI Taxonomy" id="7064"/>
    <lineage>
        <taxon>Eukaryota</taxon>
        <taxon>Metazoa</taxon>
        <taxon>Ecdysozoa</taxon>
        <taxon>Arthropoda</taxon>
        <taxon>Hexapoda</taxon>
        <taxon>Insecta</taxon>
        <taxon>Pterygota</taxon>
        <taxon>Neoptera</taxon>
        <taxon>Endopterygota</taxon>
        <taxon>Coleoptera</taxon>
        <taxon>Polyphaga</taxon>
        <taxon>Scarabaeiformia</taxon>
        <taxon>Scarabaeidae</taxon>
        <taxon>Rutelinae</taxon>
        <taxon>Popillia</taxon>
    </lineage>
</organism>
<dbReference type="PANTHER" id="PTHR23278:SF19">
    <property type="entry name" value="OBSCURIN"/>
    <property type="match status" value="1"/>
</dbReference>
<dbReference type="CDD" id="cd00063">
    <property type="entry name" value="FN3"/>
    <property type="match status" value="1"/>
</dbReference>
<evidence type="ECO:0000259" key="3">
    <source>
        <dbReference type="PROSITE" id="PS50835"/>
    </source>
</evidence>
<evidence type="ECO:0000313" key="5">
    <source>
        <dbReference type="EMBL" id="KAK9730102.1"/>
    </source>
</evidence>
<name>A0AAW1L5K2_POPJA</name>
<accession>A0AAW1L5K2</accession>
<dbReference type="SMART" id="SM00060">
    <property type="entry name" value="FN3"/>
    <property type="match status" value="1"/>
</dbReference>
<evidence type="ECO:0000256" key="1">
    <source>
        <dbReference type="SAM" id="MobiDB-lite"/>
    </source>
</evidence>
<keyword evidence="2" id="KW-0812">Transmembrane</keyword>
<feature type="domain" description="Ig-like" evidence="3">
    <location>
        <begin position="41"/>
        <end position="110"/>
    </location>
</feature>
<comment type="caution">
    <text evidence="5">The sequence shown here is derived from an EMBL/GenBank/DDBJ whole genome shotgun (WGS) entry which is preliminary data.</text>
</comment>
<feature type="compositionally biased region" description="Polar residues" evidence="1">
    <location>
        <begin position="296"/>
        <end position="306"/>
    </location>
</feature>
<dbReference type="InterPro" id="IPR013783">
    <property type="entry name" value="Ig-like_fold"/>
</dbReference>
<reference evidence="5 6" key="1">
    <citation type="journal article" date="2024" name="BMC Genomics">
        <title>De novo assembly and annotation of Popillia japonica's genome with initial clues to its potential as an invasive pest.</title>
        <authorList>
            <person name="Cucini C."/>
            <person name="Boschi S."/>
            <person name="Funari R."/>
            <person name="Cardaioli E."/>
            <person name="Iannotti N."/>
            <person name="Marturano G."/>
            <person name="Paoli F."/>
            <person name="Bruttini M."/>
            <person name="Carapelli A."/>
            <person name="Frati F."/>
            <person name="Nardi F."/>
        </authorList>
    </citation>
    <scope>NUCLEOTIDE SEQUENCE [LARGE SCALE GENOMIC DNA]</scope>
    <source>
        <strain evidence="5">DMR45628</strain>
    </source>
</reference>
<dbReference type="SUPFAM" id="SSF49265">
    <property type="entry name" value="Fibronectin type III"/>
    <property type="match status" value="1"/>
</dbReference>
<dbReference type="Proteomes" id="UP001458880">
    <property type="component" value="Unassembled WGS sequence"/>
</dbReference>
<feature type="region of interest" description="Disordered" evidence="1">
    <location>
        <begin position="293"/>
        <end position="314"/>
    </location>
</feature>
<proteinExistence type="predicted"/>
<dbReference type="SUPFAM" id="SSF48726">
    <property type="entry name" value="Immunoglobulin"/>
    <property type="match status" value="1"/>
</dbReference>
<keyword evidence="2" id="KW-1133">Transmembrane helix</keyword>
<evidence type="ECO:0000313" key="6">
    <source>
        <dbReference type="Proteomes" id="UP001458880"/>
    </source>
</evidence>
<dbReference type="InterPro" id="IPR036116">
    <property type="entry name" value="FN3_sf"/>
</dbReference>
<dbReference type="CDD" id="cd00096">
    <property type="entry name" value="Ig"/>
    <property type="match status" value="1"/>
</dbReference>
<protein>
    <submittedName>
        <fullName evidence="5">Uncharacterized protein</fullName>
    </submittedName>
</protein>
<dbReference type="PROSITE" id="PS50853">
    <property type="entry name" value="FN3"/>
    <property type="match status" value="1"/>
</dbReference>
<dbReference type="PROSITE" id="PS50835">
    <property type="entry name" value="IG_LIKE"/>
    <property type="match status" value="1"/>
</dbReference>
<dbReference type="EMBL" id="JASPKY010000153">
    <property type="protein sequence ID" value="KAK9730102.1"/>
    <property type="molecule type" value="Genomic_DNA"/>
</dbReference>
<dbReference type="PANTHER" id="PTHR23278">
    <property type="entry name" value="SIDESTEP PROTEIN"/>
    <property type="match status" value="1"/>
</dbReference>
<dbReference type="InterPro" id="IPR007110">
    <property type="entry name" value="Ig-like_dom"/>
</dbReference>
<keyword evidence="6" id="KW-1185">Reference proteome</keyword>